<name>A0A060VD57_9GAMM</name>
<dbReference type="EMBL" id="HG983279">
    <property type="protein sequence ID" value="CDQ51865.1"/>
    <property type="molecule type" value="Genomic_DNA"/>
</dbReference>
<dbReference type="InterPro" id="IPR036390">
    <property type="entry name" value="WH_DNA-bd_sf"/>
</dbReference>
<accession>A0A060VD57</accession>
<dbReference type="InterPro" id="IPR036388">
    <property type="entry name" value="WH-like_DNA-bd_sf"/>
</dbReference>
<protein>
    <submittedName>
        <fullName evidence="3">Replication initiation protein</fullName>
    </submittedName>
</protein>
<dbReference type="InterPro" id="IPR000525">
    <property type="entry name" value="Initiator_Rep_WH1"/>
</dbReference>
<dbReference type="AlphaFoldDB" id="A0A060VD57"/>
<reference evidence="3" key="1">
    <citation type="submission" date="2014-03" db="EMBL/GenBank/DDBJ databases">
        <title>IS mediated chromosomal integration of plasmids and plasmid fusion in Aliivibrio salmonicida.</title>
        <authorList>
            <person name="Hjerde E."/>
            <person name="Lorentzen M.S."/>
            <person name="Willassen N.P."/>
            <person name="Sorum H."/>
        </authorList>
    </citation>
    <scope>NUCLEOTIDE SEQUENCE [LARGE SCALE GENOMIC DNA]</scope>
    <source>
        <strain evidence="3">TEO83.001</strain>
        <plasmid evidence="3">pVSAL111</plasmid>
    </source>
</reference>
<dbReference type="Pfam" id="PF21205">
    <property type="entry name" value="Rep3_C"/>
    <property type="match status" value="1"/>
</dbReference>
<comment type="similarity">
    <text evidence="1">Belongs to the initiator RepB protein family.</text>
</comment>
<proteinExistence type="inferred from homology"/>
<gene>
    <name evidence="3" type="ORF">VSAL111P_06</name>
</gene>
<feature type="domain" description="Initiator Rep protein WH1" evidence="2">
    <location>
        <begin position="6"/>
        <end position="146"/>
    </location>
</feature>
<evidence type="ECO:0000313" key="3">
    <source>
        <dbReference type="EMBL" id="CDQ51865.1"/>
    </source>
</evidence>
<dbReference type="RefSeq" id="WP_012552337.1">
    <property type="nucleotide sequence ID" value="NZ_HG983279.1"/>
</dbReference>
<dbReference type="GO" id="GO:0003887">
    <property type="term" value="F:DNA-directed DNA polymerase activity"/>
    <property type="evidence" value="ECO:0007669"/>
    <property type="project" value="InterPro"/>
</dbReference>
<sequence>MNNLSVTKSNNLVDASYKLNVQAQKLILACLGKIDSRAEIPNEITITAIEYGDLMGISNARRDLYKAADHLFDAVITLKDNNEEIKLRWVQKSVLKKKGEGSVTITWSDDVLKYISVLKNRFTTYKLRHISELKSGHSIRLYELLMRFNSTGARIISIADFKSALGVSDKYPQFKELTRRVINPAIDELNKSSDLIVQYESLKKGKTVTALAFSFTQKD</sequence>
<organism evidence="3">
    <name type="scientific">Aliivibrio salmonicida</name>
    <dbReference type="NCBI Taxonomy" id="40269"/>
    <lineage>
        <taxon>Bacteria</taxon>
        <taxon>Pseudomonadati</taxon>
        <taxon>Pseudomonadota</taxon>
        <taxon>Gammaproteobacteria</taxon>
        <taxon>Vibrionales</taxon>
        <taxon>Vibrionaceae</taxon>
        <taxon>Aliivibrio</taxon>
    </lineage>
</organism>
<dbReference type="Gene3D" id="1.10.10.10">
    <property type="entry name" value="Winged helix-like DNA-binding domain superfamily/Winged helix DNA-binding domain"/>
    <property type="match status" value="2"/>
</dbReference>
<evidence type="ECO:0000256" key="1">
    <source>
        <dbReference type="ARBA" id="ARBA00038283"/>
    </source>
</evidence>
<dbReference type="SUPFAM" id="SSF46785">
    <property type="entry name" value="Winged helix' DNA-binding domain"/>
    <property type="match status" value="2"/>
</dbReference>
<keyword evidence="3" id="KW-0614">Plasmid</keyword>
<evidence type="ECO:0000259" key="2">
    <source>
        <dbReference type="Pfam" id="PF01051"/>
    </source>
</evidence>
<dbReference type="Pfam" id="PF01051">
    <property type="entry name" value="Rep3_N"/>
    <property type="match status" value="1"/>
</dbReference>
<geneLocation type="plasmid" evidence="3">
    <name>pVSAL111</name>
</geneLocation>
<dbReference type="OMA" id="GEWARRC"/>
<dbReference type="GO" id="GO:0006270">
    <property type="term" value="P:DNA replication initiation"/>
    <property type="evidence" value="ECO:0007669"/>
    <property type="project" value="InterPro"/>
</dbReference>